<evidence type="ECO:0000256" key="3">
    <source>
        <dbReference type="ARBA" id="ARBA00022448"/>
    </source>
</evidence>
<feature type="transmembrane region" description="Helical" evidence="12">
    <location>
        <begin position="255"/>
        <end position="277"/>
    </location>
</feature>
<keyword evidence="10 12" id="KW-0472">Membrane</keyword>
<dbReference type="AlphaFoldDB" id="A0A1D1YHM3"/>
<dbReference type="PANTHER" id="PTHR10106:SF0">
    <property type="entry name" value="LD36721P"/>
    <property type="match status" value="1"/>
</dbReference>
<evidence type="ECO:0000256" key="12">
    <source>
        <dbReference type="SAM" id="Phobius"/>
    </source>
</evidence>
<dbReference type="InterPro" id="IPR043205">
    <property type="entry name" value="CYB561/CYBRD1-like"/>
</dbReference>
<dbReference type="CDD" id="cd08766">
    <property type="entry name" value="Cyt_b561_ACYB-1_like"/>
    <property type="match status" value="1"/>
</dbReference>
<evidence type="ECO:0000256" key="7">
    <source>
        <dbReference type="ARBA" id="ARBA00022982"/>
    </source>
</evidence>
<dbReference type="Gene3D" id="1.20.120.1770">
    <property type="match status" value="1"/>
</dbReference>
<feature type="transmembrane region" description="Helical" evidence="12">
    <location>
        <begin position="69"/>
        <end position="89"/>
    </location>
</feature>
<evidence type="ECO:0000259" key="13">
    <source>
        <dbReference type="PROSITE" id="PS50939"/>
    </source>
</evidence>
<evidence type="ECO:0000256" key="11">
    <source>
        <dbReference type="ARBA" id="ARBA00053762"/>
    </source>
</evidence>
<keyword evidence="8 12" id="KW-1133">Transmembrane helix</keyword>
<feature type="domain" description="Cytochrome b561" evidence="13">
    <location>
        <begin position="72"/>
        <end position="276"/>
    </location>
</feature>
<keyword evidence="7" id="KW-0249">Electron transport</keyword>
<keyword evidence="4" id="KW-0349">Heme</keyword>
<proteinExistence type="predicted"/>
<comment type="subcellular location">
    <subcellularLocation>
        <location evidence="2">Membrane</location>
        <topology evidence="2">Multi-pass membrane protein</topology>
    </subcellularLocation>
</comment>
<evidence type="ECO:0000256" key="8">
    <source>
        <dbReference type="ARBA" id="ARBA00022989"/>
    </source>
</evidence>
<gene>
    <name evidence="14" type="primary">CYB561B_0</name>
    <name evidence="14" type="ORF">g.29729</name>
</gene>
<comment type="cofactor">
    <cofactor evidence="1">
        <name>heme b</name>
        <dbReference type="ChEBI" id="CHEBI:60344"/>
    </cofactor>
</comment>
<name>A0A1D1YHM3_9ARAE</name>
<feature type="transmembrane region" description="Helical" evidence="12">
    <location>
        <begin position="212"/>
        <end position="235"/>
    </location>
</feature>
<dbReference type="PROSITE" id="PS50939">
    <property type="entry name" value="CYTOCHROME_B561"/>
    <property type="match status" value="1"/>
</dbReference>
<sequence length="291" mass="31577">MREETLAAETASSHIDRVLLSPLLVISPIPSSPQEQQEAAVENLPRLPSSSLLPLSLEMAAAPVVRFPIVLLIRLMGVAAAAMVISWAVHFRGGMSLFSDNQDLIFNVHPVLMVIGFILLYGEAMLAYKTMSGTKNFKKAVHLTIQFLALCLGTIGVWAAVKFHNEKGIDNFYSLHSWLGLACLALFSIQWGIGFSTFWYPGGSRNSRTFLLPWHVFLGVYIYALAVATAATGILEKATFLQSTSVISRYSTEAFLVNLLGILLVVLGGFVTLAVVTPAVGKAESYRSGAE</sequence>
<keyword evidence="3" id="KW-0813">Transport</keyword>
<accession>A0A1D1YHM3</accession>
<organism evidence="14">
    <name type="scientific">Anthurium amnicola</name>
    <dbReference type="NCBI Taxonomy" id="1678845"/>
    <lineage>
        <taxon>Eukaryota</taxon>
        <taxon>Viridiplantae</taxon>
        <taxon>Streptophyta</taxon>
        <taxon>Embryophyta</taxon>
        <taxon>Tracheophyta</taxon>
        <taxon>Spermatophyta</taxon>
        <taxon>Magnoliopsida</taxon>
        <taxon>Liliopsida</taxon>
        <taxon>Araceae</taxon>
        <taxon>Pothoideae</taxon>
        <taxon>Potheae</taxon>
        <taxon>Anthurium</taxon>
    </lineage>
</organism>
<dbReference type="GO" id="GO:0016491">
    <property type="term" value="F:oxidoreductase activity"/>
    <property type="evidence" value="ECO:0007669"/>
    <property type="project" value="InterPro"/>
</dbReference>
<dbReference type="Pfam" id="PF03188">
    <property type="entry name" value="Cytochrom_B561"/>
    <property type="match status" value="1"/>
</dbReference>
<dbReference type="PANTHER" id="PTHR10106">
    <property type="entry name" value="CYTOCHROME B561-RELATED"/>
    <property type="match status" value="1"/>
</dbReference>
<evidence type="ECO:0000313" key="14">
    <source>
        <dbReference type="EMBL" id="JAT54121.1"/>
    </source>
</evidence>
<evidence type="ECO:0000256" key="4">
    <source>
        <dbReference type="ARBA" id="ARBA00022617"/>
    </source>
</evidence>
<evidence type="ECO:0000256" key="2">
    <source>
        <dbReference type="ARBA" id="ARBA00004141"/>
    </source>
</evidence>
<dbReference type="FunFam" id="1.20.120.1770:FF:000001">
    <property type="entry name" value="Cytochrome b reductase 1"/>
    <property type="match status" value="1"/>
</dbReference>
<keyword evidence="9" id="KW-0408">Iron</keyword>
<dbReference type="InterPro" id="IPR006593">
    <property type="entry name" value="Cyt_b561/ferric_Rdtase_TM"/>
</dbReference>
<keyword evidence="6" id="KW-0479">Metal-binding</keyword>
<feature type="transmembrane region" description="Helical" evidence="12">
    <location>
        <begin position="109"/>
        <end position="128"/>
    </location>
</feature>
<feature type="transmembrane region" description="Helical" evidence="12">
    <location>
        <begin position="140"/>
        <end position="161"/>
    </location>
</feature>
<dbReference type="EMBL" id="GDJX01013815">
    <property type="protein sequence ID" value="JAT54121.1"/>
    <property type="molecule type" value="Transcribed_RNA"/>
</dbReference>
<comment type="function">
    <text evidence="11">Two-heme-containing cytochrome. Catalyzes ascorbate-dependent trans-membrane electron transfer by utilizing a concerted H(+)/e(-) transfer mechanism.</text>
</comment>
<evidence type="ECO:0000256" key="6">
    <source>
        <dbReference type="ARBA" id="ARBA00022723"/>
    </source>
</evidence>
<evidence type="ECO:0000256" key="1">
    <source>
        <dbReference type="ARBA" id="ARBA00001970"/>
    </source>
</evidence>
<reference evidence="14" key="1">
    <citation type="submission" date="2015-07" db="EMBL/GenBank/DDBJ databases">
        <title>Transcriptome Assembly of Anthurium amnicola.</title>
        <authorList>
            <person name="Suzuki J."/>
        </authorList>
    </citation>
    <scope>NUCLEOTIDE SEQUENCE</scope>
</reference>
<feature type="transmembrane region" description="Helical" evidence="12">
    <location>
        <begin position="173"/>
        <end position="200"/>
    </location>
</feature>
<keyword evidence="5 12" id="KW-0812">Transmembrane</keyword>
<evidence type="ECO:0000256" key="5">
    <source>
        <dbReference type="ARBA" id="ARBA00022692"/>
    </source>
</evidence>
<evidence type="ECO:0000256" key="9">
    <source>
        <dbReference type="ARBA" id="ARBA00023004"/>
    </source>
</evidence>
<dbReference type="GO" id="GO:0046872">
    <property type="term" value="F:metal ion binding"/>
    <property type="evidence" value="ECO:0007669"/>
    <property type="project" value="UniProtKB-KW"/>
</dbReference>
<dbReference type="SMART" id="SM00665">
    <property type="entry name" value="B561"/>
    <property type="match status" value="1"/>
</dbReference>
<dbReference type="GO" id="GO:0016020">
    <property type="term" value="C:membrane"/>
    <property type="evidence" value="ECO:0007669"/>
    <property type="project" value="UniProtKB-SubCell"/>
</dbReference>
<evidence type="ECO:0000256" key="10">
    <source>
        <dbReference type="ARBA" id="ARBA00023136"/>
    </source>
</evidence>
<protein>
    <submittedName>
        <fullName evidence="14">Putative transmembrane ascorbate ferrireductase 2</fullName>
    </submittedName>
</protein>